<dbReference type="AlphaFoldDB" id="A0A0P1G2V7"/>
<proteinExistence type="predicted"/>
<dbReference type="Pfam" id="PF12697">
    <property type="entry name" value="Abhydrolase_6"/>
    <property type="match status" value="1"/>
</dbReference>
<evidence type="ECO:0000313" key="2">
    <source>
        <dbReference type="EMBL" id="CUH68203.1"/>
    </source>
</evidence>
<evidence type="ECO:0000259" key="1">
    <source>
        <dbReference type="Pfam" id="PF12697"/>
    </source>
</evidence>
<dbReference type="Gene3D" id="3.40.50.1820">
    <property type="entry name" value="alpha/beta hydrolase"/>
    <property type="match status" value="1"/>
</dbReference>
<evidence type="ECO:0000313" key="3">
    <source>
        <dbReference type="EMBL" id="CUH73392.1"/>
    </source>
</evidence>
<dbReference type="PANTHER" id="PTHR43194">
    <property type="entry name" value="HYDROLASE ALPHA/BETA FOLD FAMILY"/>
    <property type="match status" value="1"/>
</dbReference>
<dbReference type="GO" id="GO:0016787">
    <property type="term" value="F:hydrolase activity"/>
    <property type="evidence" value="ECO:0007669"/>
    <property type="project" value="UniProtKB-KW"/>
</dbReference>
<dbReference type="OrthoDB" id="9779853at2"/>
<accession>A0A0P1G2V7</accession>
<dbReference type="EMBL" id="CYSB01000030">
    <property type="protein sequence ID" value="CUH68203.1"/>
    <property type="molecule type" value="Genomic_DNA"/>
</dbReference>
<feature type="domain" description="AB hydrolase-1" evidence="1">
    <location>
        <begin position="5"/>
        <end position="240"/>
    </location>
</feature>
<organism evidence="3 5">
    <name type="scientific">Thalassovita autumnalis</name>
    <dbReference type="NCBI Taxonomy" id="2072972"/>
    <lineage>
        <taxon>Bacteria</taxon>
        <taxon>Pseudomonadati</taxon>
        <taxon>Pseudomonadota</taxon>
        <taxon>Alphaproteobacteria</taxon>
        <taxon>Rhodobacterales</taxon>
        <taxon>Roseobacteraceae</taxon>
        <taxon>Thalassovita</taxon>
    </lineage>
</organism>
<dbReference type="RefSeq" id="WP_082626363.1">
    <property type="nucleotide sequence ID" value="NZ_CYSB01000030.1"/>
</dbReference>
<dbReference type="InterPro" id="IPR000073">
    <property type="entry name" value="AB_hydrolase_1"/>
</dbReference>
<dbReference type="Proteomes" id="UP000051086">
    <property type="component" value="Unassembled WGS sequence"/>
</dbReference>
<evidence type="ECO:0000313" key="5">
    <source>
        <dbReference type="Proteomes" id="UP000051887"/>
    </source>
</evidence>
<dbReference type="SUPFAM" id="SSF53474">
    <property type="entry name" value="alpha/beta-Hydrolases"/>
    <property type="match status" value="1"/>
</dbReference>
<dbReference type="InterPro" id="IPR050228">
    <property type="entry name" value="Carboxylesterase_BioH"/>
</dbReference>
<protein>
    <submittedName>
        <fullName evidence="3">AB hydrolase superfamily protein YdjP</fullName>
        <ecNumber evidence="3">3.-.-.-</ecNumber>
    </submittedName>
</protein>
<dbReference type="EC" id="3.-.-.-" evidence="3"/>
<dbReference type="PANTHER" id="PTHR43194:SF5">
    <property type="entry name" value="PIMELOYL-[ACYL-CARRIER PROTEIN] METHYL ESTER ESTERASE"/>
    <property type="match status" value="1"/>
</dbReference>
<name>A0A0P1G2V7_9RHOB</name>
<keyword evidence="3" id="KW-0378">Hydrolase</keyword>
<sequence length="261" mass="28627">MSLPVLFLHGWAMRGDLFDEVARRLGPGFDCHAPDLPGHGSRADQPGGLEACVDLACDWITRLDRPLVIGWSMGAGVAWRSIARRGTAGIRGLVTIDMSPRMLPADDWDMGMIASGAEAILATSDKIIPEWPRMSGSIARTMYARTSDPQPSRQAIEGMLLAQDPRHLRPVWDDLVAMDVRDTIAGIDVPYLVCTGADSRLYREDVAQWIAAEASQAQVARFAQSGHSPHLEEPEAFCDAICRFVAAQGWVSHIHEQEDQT</sequence>
<dbReference type="EMBL" id="CYSC01000040">
    <property type="protein sequence ID" value="CUH73392.1"/>
    <property type="molecule type" value="Genomic_DNA"/>
</dbReference>
<reference evidence="2 4" key="1">
    <citation type="submission" date="2015-09" db="EMBL/GenBank/DDBJ databases">
        <authorList>
            <person name="Rodrigo-Torres L."/>
            <person name="Arahal D.R."/>
        </authorList>
    </citation>
    <scope>NUCLEOTIDE SEQUENCE [LARGE SCALE GENOMIC DNA]</scope>
    <source>
        <strain evidence="2 4">CECT 5118</strain>
    </source>
</reference>
<dbReference type="InterPro" id="IPR029058">
    <property type="entry name" value="AB_hydrolase_fold"/>
</dbReference>
<dbReference type="Proteomes" id="UP000051887">
    <property type="component" value="Unassembled WGS sequence"/>
</dbReference>
<reference evidence="3 5" key="2">
    <citation type="submission" date="2015-09" db="EMBL/GenBank/DDBJ databases">
        <authorList>
            <consortium name="Swine Surveillance"/>
        </authorList>
    </citation>
    <scope>NUCLEOTIDE SEQUENCE [LARGE SCALE GENOMIC DNA]</scope>
    <source>
        <strain evidence="3 5">5120</strain>
    </source>
</reference>
<gene>
    <name evidence="3" type="primary">ydjP</name>
    <name evidence="2" type="ORF">TL5118_02522</name>
    <name evidence="3" type="ORF">TL5120_03201</name>
</gene>
<keyword evidence="4" id="KW-1185">Reference proteome</keyword>
<evidence type="ECO:0000313" key="4">
    <source>
        <dbReference type="Proteomes" id="UP000051086"/>
    </source>
</evidence>